<keyword evidence="2" id="KW-1185">Reference proteome</keyword>
<accession>A0A498NTY4</accession>
<evidence type="ECO:0000313" key="1">
    <source>
        <dbReference type="EMBL" id="RXN35168.1"/>
    </source>
</evidence>
<name>A0A498NTY4_LABRO</name>
<comment type="caution">
    <text evidence="1">The sequence shown here is derived from an EMBL/GenBank/DDBJ whole genome shotgun (WGS) entry which is preliminary data.</text>
</comment>
<dbReference type="Proteomes" id="UP000290572">
    <property type="component" value="Unassembled WGS sequence"/>
</dbReference>
<gene>
    <name evidence="1" type="ORF">ROHU_014407</name>
</gene>
<sequence>MLEGCGDEPRSAGYDPSEREVIADRIVSEERQPDVSRAIKYSNNGAGLCDPPRRVTRTHINKRYEPINLLGIKKKKKIQPP</sequence>
<evidence type="ECO:0000313" key="2">
    <source>
        <dbReference type="Proteomes" id="UP000290572"/>
    </source>
</evidence>
<dbReference type="AlphaFoldDB" id="A0A498NTY4"/>
<reference evidence="1 2" key="1">
    <citation type="submission" date="2018-03" db="EMBL/GenBank/DDBJ databases">
        <title>Draft genome sequence of Rohu Carp (Labeo rohita).</title>
        <authorList>
            <person name="Das P."/>
            <person name="Kushwaha B."/>
            <person name="Joshi C.G."/>
            <person name="Kumar D."/>
            <person name="Nagpure N.S."/>
            <person name="Sahoo L."/>
            <person name="Das S.P."/>
            <person name="Bit A."/>
            <person name="Patnaik S."/>
            <person name="Meher P.K."/>
            <person name="Jayasankar P."/>
            <person name="Koringa P.G."/>
            <person name="Patel N.V."/>
            <person name="Hinsu A.T."/>
            <person name="Kumar R."/>
            <person name="Pandey M."/>
            <person name="Agarwal S."/>
            <person name="Srivastava S."/>
            <person name="Singh M."/>
            <person name="Iquebal M.A."/>
            <person name="Jaiswal S."/>
            <person name="Angadi U.B."/>
            <person name="Kumar N."/>
            <person name="Raza M."/>
            <person name="Shah T.M."/>
            <person name="Rai A."/>
            <person name="Jena J.K."/>
        </authorList>
    </citation>
    <scope>NUCLEOTIDE SEQUENCE [LARGE SCALE GENOMIC DNA]</scope>
    <source>
        <strain evidence="1">DASCIFA01</strain>
        <tissue evidence="1">Testis</tissue>
    </source>
</reference>
<organism evidence="1 2">
    <name type="scientific">Labeo rohita</name>
    <name type="common">Indian major carp</name>
    <name type="synonym">Cyprinus rohita</name>
    <dbReference type="NCBI Taxonomy" id="84645"/>
    <lineage>
        <taxon>Eukaryota</taxon>
        <taxon>Metazoa</taxon>
        <taxon>Chordata</taxon>
        <taxon>Craniata</taxon>
        <taxon>Vertebrata</taxon>
        <taxon>Euteleostomi</taxon>
        <taxon>Actinopterygii</taxon>
        <taxon>Neopterygii</taxon>
        <taxon>Teleostei</taxon>
        <taxon>Ostariophysi</taxon>
        <taxon>Cypriniformes</taxon>
        <taxon>Cyprinidae</taxon>
        <taxon>Labeoninae</taxon>
        <taxon>Labeonini</taxon>
        <taxon>Labeo</taxon>
    </lineage>
</organism>
<protein>
    <submittedName>
        <fullName evidence="1">Uncharacterized protein</fullName>
    </submittedName>
</protein>
<proteinExistence type="predicted"/>
<dbReference type="EMBL" id="QBIY01011129">
    <property type="protein sequence ID" value="RXN35168.1"/>
    <property type="molecule type" value="Genomic_DNA"/>
</dbReference>